<gene>
    <name evidence="3" type="primary">PLEST004304</name>
    <name evidence="3" type="ORF">PLESTB_000198000</name>
</gene>
<comment type="caution">
    <text evidence="3">The sequence shown here is derived from an EMBL/GenBank/DDBJ whole genome shotgun (WGS) entry which is preliminary data.</text>
</comment>
<dbReference type="SUPFAM" id="SSF81301">
    <property type="entry name" value="Nucleotidyltransferase"/>
    <property type="match status" value="1"/>
</dbReference>
<dbReference type="InterPro" id="IPR054708">
    <property type="entry name" value="MTPAP-like_central"/>
</dbReference>
<dbReference type="OrthoDB" id="273917at2759"/>
<dbReference type="CDD" id="cd05402">
    <property type="entry name" value="NT_PAP_TUTase"/>
    <property type="match status" value="1"/>
</dbReference>
<dbReference type="Pfam" id="PF22600">
    <property type="entry name" value="MTPAP-like_central"/>
    <property type="match status" value="1"/>
</dbReference>
<dbReference type="GO" id="GO:1990817">
    <property type="term" value="F:poly(A) RNA polymerase activity"/>
    <property type="evidence" value="ECO:0007669"/>
    <property type="project" value="InterPro"/>
</dbReference>
<dbReference type="InterPro" id="IPR045862">
    <property type="entry name" value="Trf4-like"/>
</dbReference>
<evidence type="ECO:0000313" key="3">
    <source>
        <dbReference type="EMBL" id="GLC49241.1"/>
    </source>
</evidence>
<feature type="region of interest" description="Disordered" evidence="1">
    <location>
        <begin position="205"/>
        <end position="235"/>
    </location>
</feature>
<dbReference type="AlphaFoldDB" id="A0A9W6BBS0"/>
<dbReference type="Proteomes" id="UP001165080">
    <property type="component" value="Unassembled WGS sequence"/>
</dbReference>
<dbReference type="GO" id="GO:0031123">
    <property type="term" value="P:RNA 3'-end processing"/>
    <property type="evidence" value="ECO:0007669"/>
    <property type="project" value="TreeGrafter"/>
</dbReference>
<feature type="domain" description="Poly(A) RNA polymerase mitochondrial-like central palm" evidence="2">
    <location>
        <begin position="251"/>
        <end position="388"/>
    </location>
</feature>
<evidence type="ECO:0000313" key="4">
    <source>
        <dbReference type="Proteomes" id="UP001165080"/>
    </source>
</evidence>
<evidence type="ECO:0000256" key="1">
    <source>
        <dbReference type="SAM" id="MobiDB-lite"/>
    </source>
</evidence>
<dbReference type="PANTHER" id="PTHR23092:SF15">
    <property type="entry name" value="INACTIVE NON-CANONICAL POLY(A) RNA POLYMERASE PROTEIN TRF4-2-RELATED"/>
    <property type="match status" value="1"/>
</dbReference>
<dbReference type="GO" id="GO:0031499">
    <property type="term" value="C:TRAMP complex"/>
    <property type="evidence" value="ECO:0007669"/>
    <property type="project" value="TreeGrafter"/>
</dbReference>
<feature type="region of interest" description="Disordered" evidence="1">
    <location>
        <begin position="29"/>
        <end position="60"/>
    </location>
</feature>
<proteinExistence type="predicted"/>
<dbReference type="Gene3D" id="3.30.460.10">
    <property type="entry name" value="Beta Polymerase, domain 2"/>
    <property type="match status" value="1"/>
</dbReference>
<protein>
    <recommendedName>
        <fullName evidence="2">Poly(A) RNA polymerase mitochondrial-like central palm domain-containing protein</fullName>
    </recommendedName>
</protein>
<dbReference type="GO" id="GO:0003729">
    <property type="term" value="F:mRNA binding"/>
    <property type="evidence" value="ECO:0007669"/>
    <property type="project" value="TreeGrafter"/>
</dbReference>
<keyword evidence="4" id="KW-1185">Reference proteome</keyword>
<reference evidence="3 4" key="1">
    <citation type="journal article" date="2023" name="Commun. Biol.">
        <title>Reorganization of the ancestral sex-determining regions during the evolution of trioecy in Pleodorina starrii.</title>
        <authorList>
            <person name="Takahashi K."/>
            <person name="Suzuki S."/>
            <person name="Kawai-Toyooka H."/>
            <person name="Yamamoto K."/>
            <person name="Hamaji T."/>
            <person name="Ootsuki R."/>
            <person name="Yamaguchi H."/>
            <person name="Kawachi M."/>
            <person name="Higashiyama T."/>
            <person name="Nozaki H."/>
        </authorList>
    </citation>
    <scope>NUCLEOTIDE SEQUENCE [LARGE SCALE GENOMIC DNA]</scope>
    <source>
        <strain evidence="3 4">NIES-4479</strain>
    </source>
</reference>
<dbReference type="Gene3D" id="1.10.1410.10">
    <property type="match status" value="1"/>
</dbReference>
<name>A0A9W6BBS0_9CHLO</name>
<feature type="compositionally biased region" description="Low complexity" evidence="1">
    <location>
        <begin position="40"/>
        <end position="54"/>
    </location>
</feature>
<accession>A0A9W6BBS0</accession>
<feature type="region of interest" description="Disordered" evidence="1">
    <location>
        <begin position="600"/>
        <end position="649"/>
    </location>
</feature>
<dbReference type="GO" id="GO:0005730">
    <property type="term" value="C:nucleolus"/>
    <property type="evidence" value="ECO:0007669"/>
    <property type="project" value="TreeGrafter"/>
</dbReference>
<evidence type="ECO:0000259" key="2">
    <source>
        <dbReference type="Pfam" id="PF22600"/>
    </source>
</evidence>
<dbReference type="GO" id="GO:0043634">
    <property type="term" value="P:polyadenylation-dependent ncRNA catabolic process"/>
    <property type="evidence" value="ECO:0007669"/>
    <property type="project" value="TreeGrafter"/>
</dbReference>
<sequence length="649" mass="68178">MLPAPGALRAPAMSCGGGAASATARLPCGAGPASTPRARPFAQPAPSGAAAPTPSQHHTCVDSVPTQTMLLFRAAPLGGGAPRLQAASVRASAALSLAGDAAPSSPACPSTLLVSSNTTGDAAAAPAPWAGQIAFRGLAPRRSGSCGGGQGLWARRCASTGAPAVARALPAVSSAAAAALTSPLPAAAAPPPLGVRYRQLCTQVSAGGSGSGQPEQTSKKQQKQQQAQTPAAAAEAAAAAPASTVRYSPLHYNIEEFCTRVVPTEGEKRQRMEVIEAIRGGVRRVWPSSRQVELQVFGSFANGLSTWSSDLDLVVTGVMEPDRVTGGYEPADRAKITARLRKIADSLTRGKNIDILRQQLIPRARIPILKLWTKSRVCVDVSVSDDSGPRAARYMVQQCRAFPPVKPLVLVLKTYLKACRLNEVNSGGLSSYSLTNMVIAHLQEELKSGHDISDLGETLYTFLLRYGEEHDYGNQAVSVGSGGIVPKMSLGYAMESARQAAATMGSYDGAVSWNERLFVDCPLTGRDVSNGTFRIDLVRGAFVQGARRLEAMAQGRRISDTSINYLQALFDVTRALKRSYPDPGEPYQDEYLKVIGRGGVEEEPEELAFGGGTDTDGEGERYGSDGGDDDLDGDYLERSPTAAGAQNRR</sequence>
<organism evidence="3 4">
    <name type="scientific">Pleodorina starrii</name>
    <dbReference type="NCBI Taxonomy" id="330485"/>
    <lineage>
        <taxon>Eukaryota</taxon>
        <taxon>Viridiplantae</taxon>
        <taxon>Chlorophyta</taxon>
        <taxon>core chlorophytes</taxon>
        <taxon>Chlorophyceae</taxon>
        <taxon>CS clade</taxon>
        <taxon>Chlamydomonadales</taxon>
        <taxon>Volvocaceae</taxon>
        <taxon>Pleodorina</taxon>
    </lineage>
</organism>
<dbReference type="EMBL" id="BRXU01000002">
    <property type="protein sequence ID" value="GLC49241.1"/>
    <property type="molecule type" value="Genomic_DNA"/>
</dbReference>
<feature type="compositionally biased region" description="Low complexity" evidence="1">
    <location>
        <begin position="223"/>
        <end position="235"/>
    </location>
</feature>
<dbReference type="InterPro" id="IPR043519">
    <property type="entry name" value="NT_sf"/>
</dbReference>
<dbReference type="PANTHER" id="PTHR23092">
    <property type="entry name" value="POLY(A) RNA POLYMERASE"/>
    <property type="match status" value="1"/>
</dbReference>
<dbReference type="SUPFAM" id="SSF81631">
    <property type="entry name" value="PAP/OAS1 substrate-binding domain"/>
    <property type="match status" value="1"/>
</dbReference>